<dbReference type="Proteomes" id="UP001230328">
    <property type="component" value="Unassembled WGS sequence"/>
</dbReference>
<keyword evidence="3" id="KW-1185">Reference proteome</keyword>
<feature type="compositionally biased region" description="Polar residues" evidence="1">
    <location>
        <begin position="87"/>
        <end position="97"/>
    </location>
</feature>
<accession>A0ABU0SUJ6</accession>
<name>A0ABU0SUJ6_9ACTN</name>
<protein>
    <recommendedName>
        <fullName evidence="4">CYTH domain-containing protein</fullName>
    </recommendedName>
</protein>
<evidence type="ECO:0000256" key="1">
    <source>
        <dbReference type="SAM" id="MobiDB-lite"/>
    </source>
</evidence>
<feature type="region of interest" description="Disordered" evidence="1">
    <location>
        <begin position="111"/>
        <end position="141"/>
    </location>
</feature>
<feature type="region of interest" description="Disordered" evidence="1">
    <location>
        <begin position="72"/>
        <end position="98"/>
    </location>
</feature>
<dbReference type="EMBL" id="JAUSZI010000002">
    <property type="protein sequence ID" value="MDQ1027158.1"/>
    <property type="molecule type" value="Genomic_DNA"/>
</dbReference>
<proteinExistence type="predicted"/>
<evidence type="ECO:0000313" key="2">
    <source>
        <dbReference type="EMBL" id="MDQ1027158.1"/>
    </source>
</evidence>
<evidence type="ECO:0008006" key="4">
    <source>
        <dbReference type="Google" id="ProtNLM"/>
    </source>
</evidence>
<organism evidence="2 3">
    <name type="scientific">Streptomyces umbrinus</name>
    <dbReference type="NCBI Taxonomy" id="67370"/>
    <lineage>
        <taxon>Bacteria</taxon>
        <taxon>Bacillati</taxon>
        <taxon>Actinomycetota</taxon>
        <taxon>Actinomycetes</taxon>
        <taxon>Kitasatosporales</taxon>
        <taxon>Streptomycetaceae</taxon>
        <taxon>Streptomyces</taxon>
        <taxon>Streptomyces phaeochromogenes group</taxon>
    </lineage>
</organism>
<evidence type="ECO:0000313" key="3">
    <source>
        <dbReference type="Proteomes" id="UP001230328"/>
    </source>
</evidence>
<comment type="caution">
    <text evidence="2">The sequence shown here is derived from an EMBL/GenBank/DDBJ whole genome shotgun (WGS) entry which is preliminary data.</text>
</comment>
<reference evidence="2 3" key="1">
    <citation type="submission" date="2023-07" db="EMBL/GenBank/DDBJ databases">
        <title>Comparative genomics of wheat-associated soil bacteria to identify genetic determinants of phenazine resistance.</title>
        <authorList>
            <person name="Mouncey N."/>
        </authorList>
    </citation>
    <scope>NUCLEOTIDE SEQUENCE [LARGE SCALE GENOMIC DNA]</scope>
    <source>
        <strain evidence="2 3">V2I4</strain>
    </source>
</reference>
<sequence length="141" mass="15112">MKNAHPAQLPHPTRVTAETIARLRLHDAGLCPESQAELRTLDGRRRYVDFLFRAEGPAVEIEGLRTAAGVLTGRDGPGGRAVAAGATRSQAQSSPSIRSFWARSVDRSVAPSPVACRTTARRPSGLTPSRVVEPGRSPPWP</sequence>
<gene>
    <name evidence="2" type="ORF">QF035_004740</name>
</gene>